<evidence type="ECO:0000313" key="9">
    <source>
        <dbReference type="EMBL" id="CAG5034051.1"/>
    </source>
</evidence>
<protein>
    <submittedName>
        <fullName evidence="9">(apollo) hypothetical protein</fullName>
    </submittedName>
</protein>
<evidence type="ECO:0000256" key="2">
    <source>
        <dbReference type="ARBA" id="ARBA00010532"/>
    </source>
</evidence>
<evidence type="ECO:0000256" key="7">
    <source>
        <dbReference type="ARBA" id="ARBA00023180"/>
    </source>
</evidence>
<dbReference type="GO" id="GO:0005044">
    <property type="term" value="F:scavenger receptor activity"/>
    <property type="evidence" value="ECO:0007669"/>
    <property type="project" value="TreeGrafter"/>
</dbReference>
<feature type="transmembrane region" description="Helical" evidence="8">
    <location>
        <begin position="18"/>
        <end position="38"/>
    </location>
</feature>
<evidence type="ECO:0000256" key="4">
    <source>
        <dbReference type="ARBA" id="ARBA00022692"/>
    </source>
</evidence>
<keyword evidence="6 8" id="KW-0472">Membrane</keyword>
<evidence type="ECO:0000256" key="1">
    <source>
        <dbReference type="ARBA" id="ARBA00004236"/>
    </source>
</evidence>
<evidence type="ECO:0000313" key="10">
    <source>
        <dbReference type="Proteomes" id="UP000691718"/>
    </source>
</evidence>
<reference evidence="9" key="1">
    <citation type="submission" date="2021-04" db="EMBL/GenBank/DDBJ databases">
        <authorList>
            <person name="Tunstrom K."/>
        </authorList>
    </citation>
    <scope>NUCLEOTIDE SEQUENCE</scope>
</reference>
<dbReference type="PANTHER" id="PTHR11923">
    <property type="entry name" value="SCAVENGER RECEPTOR CLASS B TYPE-1 SR-B1"/>
    <property type="match status" value="1"/>
</dbReference>
<dbReference type="Proteomes" id="UP000691718">
    <property type="component" value="Unassembled WGS sequence"/>
</dbReference>
<accession>A0A8S3XN82</accession>
<evidence type="ECO:0000256" key="5">
    <source>
        <dbReference type="ARBA" id="ARBA00022989"/>
    </source>
</evidence>
<dbReference type="InterPro" id="IPR002159">
    <property type="entry name" value="CD36_fam"/>
</dbReference>
<dbReference type="GO" id="GO:0005886">
    <property type="term" value="C:plasma membrane"/>
    <property type="evidence" value="ECO:0007669"/>
    <property type="project" value="UniProtKB-SubCell"/>
</dbReference>
<dbReference type="OrthoDB" id="18585at2759"/>
<comment type="similarity">
    <text evidence="2">Belongs to the CD36 family.</text>
</comment>
<gene>
    <name evidence="9" type="ORF">PAPOLLO_LOCUS20255</name>
</gene>
<proteinExistence type="inferred from homology"/>
<keyword evidence="7" id="KW-0325">Glycoprotein</keyword>
<feature type="transmembrane region" description="Helical" evidence="8">
    <location>
        <begin position="446"/>
        <end position="473"/>
    </location>
</feature>
<name>A0A8S3XN82_PARAO</name>
<evidence type="ECO:0000256" key="3">
    <source>
        <dbReference type="ARBA" id="ARBA00022475"/>
    </source>
</evidence>
<keyword evidence="3" id="KW-1003">Cell membrane</keyword>
<dbReference type="EMBL" id="CAJQZP010001262">
    <property type="protein sequence ID" value="CAG5034051.1"/>
    <property type="molecule type" value="Genomic_DNA"/>
</dbReference>
<comment type="caution">
    <text evidence="9">The sequence shown here is derived from an EMBL/GenBank/DDBJ whole genome shotgun (WGS) entry which is preliminary data.</text>
</comment>
<keyword evidence="10" id="KW-1185">Reference proteome</keyword>
<evidence type="ECO:0000256" key="6">
    <source>
        <dbReference type="ARBA" id="ARBA00023136"/>
    </source>
</evidence>
<keyword evidence="4 8" id="KW-0812">Transmembrane</keyword>
<evidence type="ECO:0000256" key="8">
    <source>
        <dbReference type="SAM" id="Phobius"/>
    </source>
</evidence>
<dbReference type="Pfam" id="PF01130">
    <property type="entry name" value="CD36"/>
    <property type="match status" value="1"/>
</dbReference>
<dbReference type="GO" id="GO:0005737">
    <property type="term" value="C:cytoplasm"/>
    <property type="evidence" value="ECO:0007669"/>
    <property type="project" value="TreeGrafter"/>
</dbReference>
<dbReference type="AlphaFoldDB" id="A0A8S3XN82"/>
<sequence length="518" mass="59341">MKPAKKCNTLSKASRNKLIMHTTLGATLIMLAITSYILDPVYLIAKYQLRFARGTKFYDLLKADEIQGAYVSAYLFNVTNEKEFLSGQDHQLKVQEVGPFTYQEKRINKNFELDEELQELRYNPYITATFVPEMSIGDPADFNVTLPNPVLLAASTTMSTYSFWSQIALNILTKRYESKALLTKRVQDFLWGYDEPLLALGNTVMPGWINFRKMGFLDRLYDNTRPYKIELSVNDEDKFKIKRVNGVSGLACWNYENPSLRTRCNSFEDVYEGFSYPPGLTPETPIRIYRNVFCRILELDYAYTKTVDYGPEGYLYKISNRTYTMNPDKKCLCNRLGCVDGLSDLSPCFYGFPFMLSNAHFYGADPKVHERLDGIAPVEEKHGGSFLVEWKLGTALMTSMTFQLNIPVGDVSFNKEVKPFSNMTIPIVYFLVTQPELADNVKTAFWFIYVAGPYTMLAVEILLFTTGLSLLAFTTRSFFWNLYMNETSIGFQVAKTPNKLNCELPLITDKEQLYQCVS</sequence>
<comment type="subcellular location">
    <subcellularLocation>
        <location evidence="1">Cell membrane</location>
    </subcellularLocation>
</comment>
<keyword evidence="5 8" id="KW-1133">Transmembrane helix</keyword>
<organism evidence="9 10">
    <name type="scientific">Parnassius apollo</name>
    <name type="common">Apollo butterfly</name>
    <name type="synonym">Papilio apollo</name>
    <dbReference type="NCBI Taxonomy" id="110799"/>
    <lineage>
        <taxon>Eukaryota</taxon>
        <taxon>Metazoa</taxon>
        <taxon>Ecdysozoa</taxon>
        <taxon>Arthropoda</taxon>
        <taxon>Hexapoda</taxon>
        <taxon>Insecta</taxon>
        <taxon>Pterygota</taxon>
        <taxon>Neoptera</taxon>
        <taxon>Endopterygota</taxon>
        <taxon>Lepidoptera</taxon>
        <taxon>Glossata</taxon>
        <taxon>Ditrysia</taxon>
        <taxon>Papilionoidea</taxon>
        <taxon>Papilionidae</taxon>
        <taxon>Parnassiinae</taxon>
        <taxon>Parnassini</taxon>
        <taxon>Parnassius</taxon>
        <taxon>Parnassius</taxon>
    </lineage>
</organism>
<dbReference type="PANTHER" id="PTHR11923:SF104">
    <property type="entry name" value="FI07620P"/>
    <property type="match status" value="1"/>
</dbReference>